<reference evidence="1 2" key="1">
    <citation type="submission" date="2018-02" db="EMBL/GenBank/DDBJ databases">
        <title>Genome sequences of Apibacter spp., gut symbionts of Asian honey bees.</title>
        <authorList>
            <person name="Kwong W.K."/>
            <person name="Steele M.I."/>
            <person name="Moran N.A."/>
        </authorList>
    </citation>
    <scope>NUCLEOTIDE SEQUENCE [LARGE SCALE GENOMIC DNA]</scope>
    <source>
        <strain evidence="2">wkB301</strain>
    </source>
</reference>
<name>A0A2S8AEL7_9FLAO</name>
<dbReference type="Proteomes" id="UP000238042">
    <property type="component" value="Unassembled WGS sequence"/>
</dbReference>
<dbReference type="AlphaFoldDB" id="A0A2S8AEL7"/>
<evidence type="ECO:0000313" key="1">
    <source>
        <dbReference type="EMBL" id="PQL93493.1"/>
    </source>
</evidence>
<sequence length="158" mass="18846">MIVEKQFQKASILFDNDKSDKTSTQIELDTNEYPSQEYYDFMIFLGKNSEQEKSVYFSSMILATSLCSFKDAYKEAYNLAKKLVKINGNDIDNWEWLLFFYDLPDKVMTHKELQDVLINIFKIDRNNQKATNFLNNYFTKEEKSFILLYDTFNFSLYI</sequence>
<proteinExistence type="predicted"/>
<dbReference type="EMBL" id="PSZM01000034">
    <property type="protein sequence ID" value="PQL93493.1"/>
    <property type="molecule type" value="Genomic_DNA"/>
</dbReference>
<gene>
    <name evidence="1" type="ORF">C4S77_04945</name>
</gene>
<protein>
    <submittedName>
        <fullName evidence="1">Uncharacterized protein</fullName>
    </submittedName>
</protein>
<keyword evidence="2" id="KW-1185">Reference proteome</keyword>
<accession>A0A2S8AEL7</accession>
<comment type="caution">
    <text evidence="1">The sequence shown here is derived from an EMBL/GenBank/DDBJ whole genome shotgun (WGS) entry which is preliminary data.</text>
</comment>
<evidence type="ECO:0000313" key="2">
    <source>
        <dbReference type="Proteomes" id="UP000238042"/>
    </source>
</evidence>
<organism evidence="1 2">
    <name type="scientific">Apibacter adventoris</name>
    <dbReference type="NCBI Taxonomy" id="1679466"/>
    <lineage>
        <taxon>Bacteria</taxon>
        <taxon>Pseudomonadati</taxon>
        <taxon>Bacteroidota</taxon>
        <taxon>Flavobacteriia</taxon>
        <taxon>Flavobacteriales</taxon>
        <taxon>Weeksellaceae</taxon>
        <taxon>Apibacter</taxon>
    </lineage>
</organism>